<feature type="transmembrane region" description="Helical" evidence="1">
    <location>
        <begin position="118"/>
        <end position="138"/>
    </location>
</feature>
<feature type="transmembrane region" description="Helical" evidence="1">
    <location>
        <begin position="6"/>
        <end position="27"/>
    </location>
</feature>
<reference evidence="2" key="1">
    <citation type="journal article" date="2015" name="Nature">
        <title>Complex archaea that bridge the gap between prokaryotes and eukaryotes.</title>
        <authorList>
            <person name="Spang A."/>
            <person name="Saw J.H."/>
            <person name="Jorgensen S.L."/>
            <person name="Zaremba-Niedzwiedzka K."/>
            <person name="Martijn J."/>
            <person name="Lind A.E."/>
            <person name="van Eijk R."/>
            <person name="Schleper C."/>
            <person name="Guy L."/>
            <person name="Ettema T.J."/>
        </authorList>
    </citation>
    <scope>NUCLEOTIDE SEQUENCE</scope>
</reference>
<gene>
    <name evidence="2" type="ORF">LCGC14_0321360</name>
</gene>
<feature type="transmembrane region" description="Helical" evidence="1">
    <location>
        <begin position="217"/>
        <end position="237"/>
    </location>
</feature>
<dbReference type="EMBL" id="LAZR01000217">
    <property type="protein sequence ID" value="KKN81299.1"/>
    <property type="molecule type" value="Genomic_DNA"/>
</dbReference>
<evidence type="ECO:0000256" key="1">
    <source>
        <dbReference type="SAM" id="Phobius"/>
    </source>
</evidence>
<name>A0A0F9TPS3_9ZZZZ</name>
<keyword evidence="1" id="KW-0812">Transmembrane</keyword>
<protein>
    <recommendedName>
        <fullName evidence="3">Glycosyltransferase RgtA/B/C/D-like domain-containing protein</fullName>
    </recommendedName>
</protein>
<dbReference type="AlphaFoldDB" id="A0A0F9TPS3"/>
<proteinExistence type="predicted"/>
<sequence length="558" mass="62227">MRPTPTARHLTAAAIFLAVSVLFGYLAMHETRISDRQAHLATAALKEHDGALFTHDPVYGRSGLWQVDLPIFQSLLKLSLVPSGYRDVVLPFRLMTGIVALVYLCGMYALLFQQCRSWSVSAFVAVGSAAVFEAIPGLKWGFGSLATTEPETLCLAVLPMILLAYLRYEHQVRVIWVFAAIGMLGNLDLSVAMNLTLVLSGVYLVRHHFTWRAVGTAALGAMAALLAALPTLSYVVWLRATMSGAGGADYDLAQAALATFDPDLLYPRVLTKLLNWHVLVMLTVLGIPSILVLVRVERFRVRHQSVWVWLMILAIVVGFGFHGLSQAVGKVLDRPPPILEFFSALKLVMVPLFVLAAQALTNVFRLAPRQRALLQSVGLVAIVAWLAPSENLRVARYSIWETGTSFLEEARKPTSVLRHRRRAARHKEREAVAAWARTRSKGDAVFLTDDIVFRMASRRSILVSDKDMWYYYYLAPTQLPRWNQRVQGQAALLNWPAGRADPDMIAKTIEALSDQGDFETVSEWYVLLEHESHLDSAGGLTPIESEGWGTYYRLFRVR</sequence>
<organism evidence="2">
    <name type="scientific">marine sediment metagenome</name>
    <dbReference type="NCBI Taxonomy" id="412755"/>
    <lineage>
        <taxon>unclassified sequences</taxon>
        <taxon>metagenomes</taxon>
        <taxon>ecological metagenomes</taxon>
    </lineage>
</organism>
<comment type="caution">
    <text evidence="2">The sequence shown here is derived from an EMBL/GenBank/DDBJ whole genome shotgun (WGS) entry which is preliminary data.</text>
</comment>
<feature type="transmembrane region" description="Helical" evidence="1">
    <location>
        <begin position="274"/>
        <end position="294"/>
    </location>
</feature>
<feature type="transmembrane region" description="Helical" evidence="1">
    <location>
        <begin position="150"/>
        <end position="168"/>
    </location>
</feature>
<feature type="transmembrane region" description="Helical" evidence="1">
    <location>
        <begin position="174"/>
        <end position="205"/>
    </location>
</feature>
<accession>A0A0F9TPS3</accession>
<feature type="transmembrane region" description="Helical" evidence="1">
    <location>
        <begin position="92"/>
        <end position="112"/>
    </location>
</feature>
<feature type="transmembrane region" description="Helical" evidence="1">
    <location>
        <begin position="341"/>
        <end position="360"/>
    </location>
</feature>
<feature type="transmembrane region" description="Helical" evidence="1">
    <location>
        <begin position="306"/>
        <end position="329"/>
    </location>
</feature>
<evidence type="ECO:0008006" key="3">
    <source>
        <dbReference type="Google" id="ProtNLM"/>
    </source>
</evidence>
<keyword evidence="1" id="KW-0472">Membrane</keyword>
<keyword evidence="1" id="KW-1133">Transmembrane helix</keyword>
<evidence type="ECO:0000313" key="2">
    <source>
        <dbReference type="EMBL" id="KKN81299.1"/>
    </source>
</evidence>